<name>A0A2T5C208_9BACT</name>
<sequence length="365" mass="40862">MKKLFPIFLLLVVMAACQSNSSKYTISGTVAGLDSGVVYLVKVEANKPVVVDTSKIENSTFHFEGTAGSPELTYLRLNARDYFAQFFLENAAINVESYKDSLRATKVSGSPTTDIFNSYVEEVSRLNQKMGEYRGQYQQAAATGNQEEMERVKIDIEAAADNMEVYAKNFVRENSSSIVAPFITLTQLANNLEYDEMKELVDGFAPELETSEFVVQLKKMLESQAKTAVGVEAPDFTMNDPEGTPFTLSSLRGKYVLLDFWASWCGPCRQENPNVVAAYQKYKDKGFDILGVSLDRDKDAWLKAIDDDHLNWHHVSDLKYWQNEVARLYGVNAIPHSVLLDPEGKIVAKNLRGDALDEKLAELLN</sequence>
<dbReference type="InterPro" id="IPR013766">
    <property type="entry name" value="Thioredoxin_domain"/>
</dbReference>
<evidence type="ECO:0000259" key="6">
    <source>
        <dbReference type="PROSITE" id="PS51352"/>
    </source>
</evidence>
<dbReference type="EMBL" id="QAAD01000007">
    <property type="protein sequence ID" value="PTN08729.1"/>
    <property type="molecule type" value="Genomic_DNA"/>
</dbReference>
<protein>
    <submittedName>
        <fullName evidence="7">Peroxiredoxin</fullName>
    </submittedName>
</protein>
<evidence type="ECO:0000256" key="1">
    <source>
        <dbReference type="ARBA" id="ARBA00004196"/>
    </source>
</evidence>
<dbReference type="Gene3D" id="3.40.30.10">
    <property type="entry name" value="Glutaredoxin"/>
    <property type="match status" value="1"/>
</dbReference>
<evidence type="ECO:0000256" key="4">
    <source>
        <dbReference type="ARBA" id="ARBA00023284"/>
    </source>
</evidence>
<evidence type="ECO:0000256" key="3">
    <source>
        <dbReference type="ARBA" id="ARBA00023157"/>
    </source>
</evidence>
<keyword evidence="5" id="KW-0732">Signal</keyword>
<feature type="domain" description="Thioredoxin" evidence="6">
    <location>
        <begin position="227"/>
        <end position="365"/>
    </location>
</feature>
<dbReference type="PROSITE" id="PS51352">
    <property type="entry name" value="THIOREDOXIN_2"/>
    <property type="match status" value="1"/>
</dbReference>
<evidence type="ECO:0000256" key="2">
    <source>
        <dbReference type="ARBA" id="ARBA00022748"/>
    </source>
</evidence>
<keyword evidence="3" id="KW-1015">Disulfide bond</keyword>
<dbReference type="PROSITE" id="PS51257">
    <property type="entry name" value="PROKAR_LIPOPROTEIN"/>
    <property type="match status" value="1"/>
</dbReference>
<comment type="caution">
    <text evidence="7">The sequence shown here is derived from an EMBL/GenBank/DDBJ whole genome shotgun (WGS) entry which is preliminary data.</text>
</comment>
<dbReference type="AlphaFoldDB" id="A0A2T5C208"/>
<dbReference type="InterPro" id="IPR017937">
    <property type="entry name" value="Thioredoxin_CS"/>
</dbReference>
<reference evidence="7 8" key="1">
    <citation type="submission" date="2018-04" db="EMBL/GenBank/DDBJ databases">
        <title>Genomic Encyclopedia of Archaeal and Bacterial Type Strains, Phase II (KMG-II): from individual species to whole genera.</title>
        <authorList>
            <person name="Goeker M."/>
        </authorList>
    </citation>
    <scope>NUCLEOTIDE SEQUENCE [LARGE SCALE GENOMIC DNA]</scope>
    <source>
        <strain evidence="7 8">DSM 28823</strain>
    </source>
</reference>
<gene>
    <name evidence="7" type="ORF">C8N47_10787</name>
</gene>
<keyword evidence="2" id="KW-0201">Cytochrome c-type biogenesis</keyword>
<dbReference type="GO" id="GO:0017004">
    <property type="term" value="P:cytochrome complex assembly"/>
    <property type="evidence" value="ECO:0007669"/>
    <property type="project" value="UniProtKB-KW"/>
</dbReference>
<dbReference type="CDD" id="cd02966">
    <property type="entry name" value="TlpA_like_family"/>
    <property type="match status" value="1"/>
</dbReference>
<dbReference type="InterPro" id="IPR050553">
    <property type="entry name" value="Thioredoxin_ResA/DsbE_sf"/>
</dbReference>
<dbReference type="RefSeq" id="WP_107822121.1">
    <property type="nucleotide sequence ID" value="NZ_OY782574.1"/>
</dbReference>
<feature type="chain" id="PRO_5015699913" evidence="5">
    <location>
        <begin position="19"/>
        <end position="365"/>
    </location>
</feature>
<dbReference type="SUPFAM" id="SSF52833">
    <property type="entry name" value="Thioredoxin-like"/>
    <property type="match status" value="1"/>
</dbReference>
<organism evidence="7 8">
    <name type="scientific">Mangrovibacterium marinum</name>
    <dbReference type="NCBI Taxonomy" id="1639118"/>
    <lineage>
        <taxon>Bacteria</taxon>
        <taxon>Pseudomonadati</taxon>
        <taxon>Bacteroidota</taxon>
        <taxon>Bacteroidia</taxon>
        <taxon>Marinilabiliales</taxon>
        <taxon>Prolixibacteraceae</taxon>
        <taxon>Mangrovibacterium</taxon>
    </lineage>
</organism>
<keyword evidence="4" id="KW-0676">Redox-active center</keyword>
<keyword evidence="8" id="KW-1185">Reference proteome</keyword>
<feature type="signal peptide" evidence="5">
    <location>
        <begin position="1"/>
        <end position="18"/>
    </location>
</feature>
<proteinExistence type="predicted"/>
<dbReference type="InterPro" id="IPR000866">
    <property type="entry name" value="AhpC/TSA"/>
</dbReference>
<evidence type="ECO:0000313" key="8">
    <source>
        <dbReference type="Proteomes" id="UP000243525"/>
    </source>
</evidence>
<evidence type="ECO:0000256" key="5">
    <source>
        <dbReference type="SAM" id="SignalP"/>
    </source>
</evidence>
<dbReference type="InterPro" id="IPR036249">
    <property type="entry name" value="Thioredoxin-like_sf"/>
</dbReference>
<dbReference type="Proteomes" id="UP000243525">
    <property type="component" value="Unassembled WGS sequence"/>
</dbReference>
<evidence type="ECO:0000313" key="7">
    <source>
        <dbReference type="EMBL" id="PTN08729.1"/>
    </source>
</evidence>
<dbReference type="Pfam" id="PF14289">
    <property type="entry name" value="DUF4369"/>
    <property type="match status" value="1"/>
</dbReference>
<dbReference type="Pfam" id="PF00578">
    <property type="entry name" value="AhpC-TSA"/>
    <property type="match status" value="1"/>
</dbReference>
<dbReference type="GO" id="GO:0016209">
    <property type="term" value="F:antioxidant activity"/>
    <property type="evidence" value="ECO:0007669"/>
    <property type="project" value="InterPro"/>
</dbReference>
<comment type="subcellular location">
    <subcellularLocation>
        <location evidence="1">Cell envelope</location>
    </subcellularLocation>
</comment>
<dbReference type="OrthoDB" id="9794348at2"/>
<dbReference type="PANTHER" id="PTHR42852">
    <property type="entry name" value="THIOL:DISULFIDE INTERCHANGE PROTEIN DSBE"/>
    <property type="match status" value="1"/>
</dbReference>
<dbReference type="GO" id="GO:0016491">
    <property type="term" value="F:oxidoreductase activity"/>
    <property type="evidence" value="ECO:0007669"/>
    <property type="project" value="InterPro"/>
</dbReference>
<dbReference type="GO" id="GO:0030313">
    <property type="term" value="C:cell envelope"/>
    <property type="evidence" value="ECO:0007669"/>
    <property type="project" value="UniProtKB-SubCell"/>
</dbReference>
<accession>A0A2T5C208</accession>
<dbReference type="PANTHER" id="PTHR42852:SF6">
    <property type="entry name" value="THIOL:DISULFIDE INTERCHANGE PROTEIN DSBE"/>
    <property type="match status" value="1"/>
</dbReference>
<dbReference type="InterPro" id="IPR025380">
    <property type="entry name" value="DUF4369"/>
</dbReference>
<dbReference type="PROSITE" id="PS00194">
    <property type="entry name" value="THIOREDOXIN_1"/>
    <property type="match status" value="1"/>
</dbReference>